<sequence length="792" mass="89482">MQAPAPSLEMQILSAMEEVVFSASYPELEIFYVSPSVESLTGYPIDFYKSELGAWRKIIHSEDMYIVEQALASLNNNNKFRIRYRIQTKSNEIKFVQSQGRLIRDESGNILRFDGIITDISELLFLQNVIKNESLEIKQMLLENNILFNGSQDSMFLVEVMDNGDFVIRRINTAYEKSTGVTQSLIQGKTPIDLLGEILGAPVIKNFQNALKAKSTISYEESIPMPAGTKVWTTALTPIEVDGKFKFIIGASKDITEQKRAESALKESNERYALILEVSSDGWFDWDLTNDTVIYSRRWWLEFGNDEKAENVKISYWKSLIHPDDQEWVSEFLDNIMHSQRETFEFSFQMKKRKGNYAHVLSRCHIQRDASGNKIRMVGSNSDLTEIKKIEYTLRKAKEMAEAANLAKGNFLANMSHEIRTPLNGIIGFTELLLHASLTDEQKEYLRSIYLSGKSLLSLVNQILDFSKIDSGKMELELISTDLIDLVQSTVDLFQISAASQAILLKLKLDPNLPQFVSLDPLRVRQVLSNLIGNAIKFTHEGEVEVSVKPVKVSDDIIDIEFSVSDTGIGIDISSQTKLFDSFSQADTSITRKYGGTGLGLTITSELIQKMNSHLKFESELGKGSTFYFVLSLHVNATGSVSSTLFEEKQTVPDESLIIQNDLIQNDILIVEDNDLNKRLLSKMLLKRYPNMQLRYAVDGSDAVHQFQEKKPDLIFMDLQMPVMDGYTATVEIRTLENNSKERTPIIALTAGAFFSVKDTAIESGMDDFLTKPISSADLYNAVEKWLSSSRM</sequence>
<feature type="domain" description="PAC" evidence="15">
    <location>
        <begin position="80"/>
        <end position="132"/>
    </location>
</feature>
<dbReference type="Gene3D" id="3.30.565.10">
    <property type="entry name" value="Histidine kinase-like ATPase, C-terminal domain"/>
    <property type="match status" value="1"/>
</dbReference>
<dbReference type="InterPro" id="IPR001610">
    <property type="entry name" value="PAC"/>
</dbReference>
<dbReference type="GO" id="GO:0016020">
    <property type="term" value="C:membrane"/>
    <property type="evidence" value="ECO:0007669"/>
    <property type="project" value="UniProtKB-SubCell"/>
</dbReference>
<dbReference type="CDD" id="cd00082">
    <property type="entry name" value="HisKA"/>
    <property type="match status" value="1"/>
</dbReference>
<evidence type="ECO:0000256" key="11">
    <source>
        <dbReference type="ARBA" id="ARBA00023306"/>
    </source>
</evidence>
<feature type="domain" description="Histidine kinase" evidence="13">
    <location>
        <begin position="414"/>
        <end position="635"/>
    </location>
</feature>
<dbReference type="InterPro" id="IPR005467">
    <property type="entry name" value="His_kinase_dom"/>
</dbReference>
<keyword evidence="6" id="KW-0547">Nucleotide-binding</keyword>
<evidence type="ECO:0000256" key="8">
    <source>
        <dbReference type="ARBA" id="ARBA00022840"/>
    </source>
</evidence>
<dbReference type="Gene3D" id="3.40.50.2300">
    <property type="match status" value="1"/>
</dbReference>
<evidence type="ECO:0000256" key="10">
    <source>
        <dbReference type="ARBA" id="ARBA00023136"/>
    </source>
</evidence>
<keyword evidence="17" id="KW-1185">Reference proteome</keyword>
<reference evidence="16" key="1">
    <citation type="journal article" date="2019" name="PLoS Negl. Trop. Dis.">
        <title>Revisiting the worldwide diversity of Leptospira species in the environment.</title>
        <authorList>
            <person name="Vincent A.T."/>
            <person name="Schiettekatte O."/>
            <person name="Bourhy P."/>
            <person name="Veyrier F.J."/>
            <person name="Picardeau M."/>
        </authorList>
    </citation>
    <scope>NUCLEOTIDE SEQUENCE [LARGE SCALE GENOMIC DNA]</scope>
    <source>
        <strain evidence="16">201800277</strain>
    </source>
</reference>
<dbReference type="PANTHER" id="PTHR45339">
    <property type="entry name" value="HYBRID SIGNAL TRANSDUCTION HISTIDINE KINASE J"/>
    <property type="match status" value="1"/>
</dbReference>
<dbReference type="InterPro" id="IPR004358">
    <property type="entry name" value="Sig_transdc_His_kin-like_C"/>
</dbReference>
<feature type="domain" description="PAC" evidence="15">
    <location>
        <begin position="217"/>
        <end position="267"/>
    </location>
</feature>
<dbReference type="InterPro" id="IPR013655">
    <property type="entry name" value="PAS_fold_3"/>
</dbReference>
<dbReference type="SMART" id="SM00387">
    <property type="entry name" value="HATPase_c"/>
    <property type="match status" value="1"/>
</dbReference>
<dbReference type="SMART" id="SM00086">
    <property type="entry name" value="PAC"/>
    <property type="match status" value="3"/>
</dbReference>
<dbReference type="InterPro" id="IPR003594">
    <property type="entry name" value="HATPase_dom"/>
</dbReference>
<dbReference type="CDD" id="cd17546">
    <property type="entry name" value="REC_hyHK_CKI1_RcsC-like"/>
    <property type="match status" value="1"/>
</dbReference>
<evidence type="ECO:0000256" key="7">
    <source>
        <dbReference type="ARBA" id="ARBA00022777"/>
    </source>
</evidence>
<dbReference type="InterPro" id="IPR013656">
    <property type="entry name" value="PAS_4"/>
</dbReference>
<evidence type="ECO:0000259" key="13">
    <source>
        <dbReference type="PROSITE" id="PS50109"/>
    </source>
</evidence>
<gene>
    <name evidence="16" type="ORF">EHQ30_03615</name>
</gene>
<keyword evidence="11" id="KW-0131">Cell cycle</keyword>
<dbReference type="Pfam" id="PF00512">
    <property type="entry name" value="HisKA"/>
    <property type="match status" value="1"/>
</dbReference>
<evidence type="ECO:0000256" key="9">
    <source>
        <dbReference type="ARBA" id="ARBA00023012"/>
    </source>
</evidence>
<evidence type="ECO:0000256" key="3">
    <source>
        <dbReference type="ARBA" id="ARBA00012438"/>
    </source>
</evidence>
<comment type="subcellular location">
    <subcellularLocation>
        <location evidence="2">Membrane</location>
    </subcellularLocation>
</comment>
<keyword evidence="4 12" id="KW-0597">Phosphoprotein</keyword>
<dbReference type="RefSeq" id="WP_100789302.1">
    <property type="nucleotide sequence ID" value="NZ_NPDQ01000001.1"/>
</dbReference>
<keyword evidence="7" id="KW-0418">Kinase</keyword>
<dbReference type="InterPro" id="IPR000700">
    <property type="entry name" value="PAS-assoc_C"/>
</dbReference>
<keyword evidence="5" id="KW-0808">Transferase</keyword>
<dbReference type="CDD" id="cd16922">
    <property type="entry name" value="HATPase_EvgS-ArcB-TorS-like"/>
    <property type="match status" value="1"/>
</dbReference>
<dbReference type="PANTHER" id="PTHR45339:SF1">
    <property type="entry name" value="HYBRID SIGNAL TRANSDUCTION HISTIDINE KINASE J"/>
    <property type="match status" value="1"/>
</dbReference>
<dbReference type="InterPro" id="IPR003661">
    <property type="entry name" value="HisK_dim/P_dom"/>
</dbReference>
<evidence type="ECO:0000259" key="14">
    <source>
        <dbReference type="PROSITE" id="PS50110"/>
    </source>
</evidence>
<dbReference type="Pfam" id="PF08447">
    <property type="entry name" value="PAS_3"/>
    <property type="match status" value="2"/>
</dbReference>
<dbReference type="SUPFAM" id="SSF47384">
    <property type="entry name" value="Homodimeric domain of signal transducing histidine kinase"/>
    <property type="match status" value="1"/>
</dbReference>
<keyword evidence="8" id="KW-0067">ATP-binding</keyword>
<evidence type="ECO:0000256" key="5">
    <source>
        <dbReference type="ARBA" id="ARBA00022679"/>
    </source>
</evidence>
<keyword evidence="10" id="KW-0472">Membrane</keyword>
<dbReference type="SMART" id="SM00388">
    <property type="entry name" value="HisKA"/>
    <property type="match status" value="1"/>
</dbReference>
<dbReference type="Pfam" id="PF08448">
    <property type="entry name" value="PAS_4"/>
    <property type="match status" value="1"/>
</dbReference>
<dbReference type="InterPro" id="IPR000014">
    <property type="entry name" value="PAS"/>
</dbReference>
<dbReference type="PROSITE" id="PS50113">
    <property type="entry name" value="PAC"/>
    <property type="match status" value="3"/>
</dbReference>
<dbReference type="GO" id="GO:0000155">
    <property type="term" value="F:phosphorelay sensor kinase activity"/>
    <property type="evidence" value="ECO:0007669"/>
    <property type="project" value="InterPro"/>
</dbReference>
<comment type="catalytic activity">
    <reaction evidence="1">
        <text>ATP + protein L-histidine = ADP + protein N-phospho-L-histidine.</text>
        <dbReference type="EC" id="2.7.13.3"/>
    </reaction>
</comment>
<dbReference type="EC" id="2.7.13.3" evidence="3"/>
<dbReference type="SUPFAM" id="SSF55785">
    <property type="entry name" value="PYP-like sensor domain (PAS domain)"/>
    <property type="match status" value="3"/>
</dbReference>
<evidence type="ECO:0000256" key="12">
    <source>
        <dbReference type="PROSITE-ProRule" id="PRU00169"/>
    </source>
</evidence>
<dbReference type="SUPFAM" id="SSF52172">
    <property type="entry name" value="CheY-like"/>
    <property type="match status" value="1"/>
</dbReference>
<dbReference type="SMART" id="SM00448">
    <property type="entry name" value="REC"/>
    <property type="match status" value="1"/>
</dbReference>
<dbReference type="FunFam" id="1.10.287.130:FF:000038">
    <property type="entry name" value="Sensory transduction histidine kinase"/>
    <property type="match status" value="1"/>
</dbReference>
<evidence type="ECO:0000259" key="15">
    <source>
        <dbReference type="PROSITE" id="PS50113"/>
    </source>
</evidence>
<dbReference type="InterPro" id="IPR036890">
    <property type="entry name" value="HATPase_C_sf"/>
</dbReference>
<organism evidence="16 17">
    <name type="scientific">Leptospira brenneri</name>
    <dbReference type="NCBI Taxonomy" id="2023182"/>
    <lineage>
        <taxon>Bacteria</taxon>
        <taxon>Pseudomonadati</taxon>
        <taxon>Spirochaetota</taxon>
        <taxon>Spirochaetia</taxon>
        <taxon>Leptospirales</taxon>
        <taxon>Leptospiraceae</taxon>
        <taxon>Leptospira</taxon>
    </lineage>
</organism>
<dbReference type="NCBIfam" id="TIGR00229">
    <property type="entry name" value="sensory_box"/>
    <property type="match status" value="2"/>
</dbReference>
<evidence type="ECO:0000313" key="17">
    <source>
        <dbReference type="Proteomes" id="UP000297891"/>
    </source>
</evidence>
<dbReference type="AlphaFoldDB" id="A0A2M9Y717"/>
<dbReference type="FunFam" id="3.30.565.10:FF:000010">
    <property type="entry name" value="Sensor histidine kinase RcsC"/>
    <property type="match status" value="1"/>
</dbReference>
<evidence type="ECO:0000313" key="16">
    <source>
        <dbReference type="EMBL" id="TGK95732.1"/>
    </source>
</evidence>
<dbReference type="CDD" id="cd00130">
    <property type="entry name" value="PAS"/>
    <property type="match status" value="2"/>
</dbReference>
<feature type="domain" description="PAC" evidence="15">
    <location>
        <begin position="344"/>
        <end position="396"/>
    </location>
</feature>
<dbReference type="Gene3D" id="1.10.287.130">
    <property type="match status" value="1"/>
</dbReference>
<evidence type="ECO:0000256" key="1">
    <source>
        <dbReference type="ARBA" id="ARBA00000085"/>
    </source>
</evidence>
<protein>
    <recommendedName>
        <fullName evidence="3">histidine kinase</fullName>
        <ecNumber evidence="3">2.7.13.3</ecNumber>
    </recommendedName>
</protein>
<evidence type="ECO:0000256" key="6">
    <source>
        <dbReference type="ARBA" id="ARBA00022741"/>
    </source>
</evidence>
<name>A0A2M9Y717_9LEPT</name>
<dbReference type="Proteomes" id="UP000297891">
    <property type="component" value="Unassembled WGS sequence"/>
</dbReference>
<dbReference type="EMBL" id="RQFP01000001">
    <property type="protein sequence ID" value="TGK95732.1"/>
    <property type="molecule type" value="Genomic_DNA"/>
</dbReference>
<dbReference type="InterPro" id="IPR001789">
    <property type="entry name" value="Sig_transdc_resp-reg_receiver"/>
</dbReference>
<keyword evidence="9" id="KW-0902">Two-component regulatory system</keyword>
<comment type="caution">
    <text evidence="16">The sequence shown here is derived from an EMBL/GenBank/DDBJ whole genome shotgun (WGS) entry which is preliminary data.</text>
</comment>
<dbReference type="GO" id="GO:0005524">
    <property type="term" value="F:ATP binding"/>
    <property type="evidence" value="ECO:0007669"/>
    <property type="project" value="UniProtKB-KW"/>
</dbReference>
<proteinExistence type="predicted"/>
<dbReference type="SUPFAM" id="SSF55874">
    <property type="entry name" value="ATPase domain of HSP90 chaperone/DNA topoisomerase II/histidine kinase"/>
    <property type="match status" value="1"/>
</dbReference>
<dbReference type="OrthoDB" id="6192248at2"/>
<dbReference type="PROSITE" id="PS50110">
    <property type="entry name" value="RESPONSE_REGULATORY"/>
    <property type="match status" value="1"/>
</dbReference>
<dbReference type="InterPro" id="IPR035965">
    <property type="entry name" value="PAS-like_dom_sf"/>
</dbReference>
<dbReference type="SMART" id="SM00091">
    <property type="entry name" value="PAS"/>
    <property type="match status" value="3"/>
</dbReference>
<dbReference type="Pfam" id="PF00072">
    <property type="entry name" value="Response_reg"/>
    <property type="match status" value="1"/>
</dbReference>
<dbReference type="PRINTS" id="PR00344">
    <property type="entry name" value="BCTRLSENSOR"/>
</dbReference>
<accession>A0A2M9Y717</accession>
<feature type="modified residue" description="4-aspartylphosphate" evidence="12">
    <location>
        <position position="718"/>
    </location>
</feature>
<dbReference type="InterPro" id="IPR011006">
    <property type="entry name" value="CheY-like_superfamily"/>
</dbReference>
<dbReference type="Gene3D" id="3.30.450.20">
    <property type="entry name" value="PAS domain"/>
    <property type="match status" value="3"/>
</dbReference>
<feature type="domain" description="Response regulatory" evidence="14">
    <location>
        <begin position="667"/>
        <end position="787"/>
    </location>
</feature>
<dbReference type="Pfam" id="PF02518">
    <property type="entry name" value="HATPase_c"/>
    <property type="match status" value="1"/>
</dbReference>
<evidence type="ECO:0000256" key="2">
    <source>
        <dbReference type="ARBA" id="ARBA00004370"/>
    </source>
</evidence>
<dbReference type="PROSITE" id="PS50109">
    <property type="entry name" value="HIS_KIN"/>
    <property type="match status" value="1"/>
</dbReference>
<dbReference type="InterPro" id="IPR036097">
    <property type="entry name" value="HisK_dim/P_sf"/>
</dbReference>
<evidence type="ECO:0000256" key="4">
    <source>
        <dbReference type="ARBA" id="ARBA00022553"/>
    </source>
</evidence>